<feature type="domain" description="Zinc-ribbon" evidence="2">
    <location>
        <begin position="95"/>
        <end position="114"/>
    </location>
</feature>
<comment type="caution">
    <text evidence="3">The sequence shown here is derived from an EMBL/GenBank/DDBJ whole genome shotgun (WGS) entry which is preliminary data.</text>
</comment>
<gene>
    <name evidence="3" type="ORF">ESZ00_19045</name>
</gene>
<protein>
    <submittedName>
        <fullName evidence="3">Zinc ribbon domain-containing protein</fullName>
    </submittedName>
</protein>
<feature type="transmembrane region" description="Helical" evidence="1">
    <location>
        <begin position="68"/>
        <end position="87"/>
    </location>
</feature>
<evidence type="ECO:0000256" key="1">
    <source>
        <dbReference type="SAM" id="Phobius"/>
    </source>
</evidence>
<keyword evidence="1" id="KW-1133">Transmembrane helix</keyword>
<dbReference type="InterPro" id="IPR026870">
    <property type="entry name" value="Zinc_ribbon_dom"/>
</dbReference>
<dbReference type="OrthoDB" id="9806695at2"/>
<keyword evidence="1" id="KW-0472">Membrane</keyword>
<dbReference type="AlphaFoldDB" id="A0A4V1NUV0"/>
<organism evidence="3 4">
    <name type="scientific">Silvibacterium dinghuense</name>
    <dbReference type="NCBI Taxonomy" id="1560006"/>
    <lineage>
        <taxon>Bacteria</taxon>
        <taxon>Pseudomonadati</taxon>
        <taxon>Acidobacteriota</taxon>
        <taxon>Terriglobia</taxon>
        <taxon>Terriglobales</taxon>
        <taxon>Acidobacteriaceae</taxon>
        <taxon>Silvibacterium</taxon>
    </lineage>
</organism>
<sequence length="155" mass="17106">MVGALAAFALTEYYFWVVLPAHRHHPSPLPVALRFYLLISWGALAALYVLMMGYISNDAPRRGMSARLWMVCVVMPGGIGAVLYFLLRQPILTSCPSCGTRITGNDHFCPHCAYQIAPCCGNCYRTTSITDLFCTHCGHDLASDHRPARLQAFPG</sequence>
<reference evidence="3 4" key="1">
    <citation type="journal article" date="2016" name="Int. J. Syst. Evol. Microbiol.">
        <title>Acidipila dinghuensis sp. nov., an acidobacterium isolated from forest soil.</title>
        <authorList>
            <person name="Jiang Y.W."/>
            <person name="Wang J."/>
            <person name="Chen M.H."/>
            <person name="Lv Y.Y."/>
            <person name="Qiu L.H."/>
        </authorList>
    </citation>
    <scope>NUCLEOTIDE SEQUENCE [LARGE SCALE GENOMIC DNA]</scope>
    <source>
        <strain evidence="3 4">DHOF10</strain>
    </source>
</reference>
<dbReference type="Proteomes" id="UP000290253">
    <property type="component" value="Unassembled WGS sequence"/>
</dbReference>
<evidence type="ECO:0000259" key="2">
    <source>
        <dbReference type="Pfam" id="PF13240"/>
    </source>
</evidence>
<dbReference type="EMBL" id="SDMK01000005">
    <property type="protein sequence ID" value="RXS93508.1"/>
    <property type="molecule type" value="Genomic_DNA"/>
</dbReference>
<keyword evidence="4" id="KW-1185">Reference proteome</keyword>
<dbReference type="Pfam" id="PF13240">
    <property type="entry name" value="Zn_Ribbon_1"/>
    <property type="match status" value="1"/>
</dbReference>
<feature type="transmembrane region" description="Helical" evidence="1">
    <location>
        <begin position="35"/>
        <end position="56"/>
    </location>
</feature>
<accession>A0A4V1NUV0</accession>
<proteinExistence type="predicted"/>
<evidence type="ECO:0000313" key="3">
    <source>
        <dbReference type="EMBL" id="RXS93508.1"/>
    </source>
</evidence>
<evidence type="ECO:0000313" key="4">
    <source>
        <dbReference type="Proteomes" id="UP000290253"/>
    </source>
</evidence>
<keyword evidence="1" id="KW-0812">Transmembrane</keyword>
<name>A0A4V1NUV0_9BACT</name>